<dbReference type="STRING" id="90262.A0A1X2HZF2"/>
<keyword evidence="7" id="KW-1185">Reference proteome</keyword>
<feature type="region of interest" description="Disordered" evidence="5">
    <location>
        <begin position="584"/>
        <end position="604"/>
    </location>
</feature>
<evidence type="ECO:0000256" key="3">
    <source>
        <dbReference type="ARBA" id="ARBA00022777"/>
    </source>
</evidence>
<dbReference type="GO" id="GO:0046854">
    <property type="term" value="P:phosphatidylinositol phosphate biosynthetic process"/>
    <property type="evidence" value="ECO:0007669"/>
    <property type="project" value="TreeGrafter"/>
</dbReference>
<dbReference type="GO" id="GO:0008440">
    <property type="term" value="F:inositol-1,4,5-trisphosphate 3-kinase activity"/>
    <property type="evidence" value="ECO:0007669"/>
    <property type="project" value="TreeGrafter"/>
</dbReference>
<dbReference type="GO" id="GO:0005737">
    <property type="term" value="C:cytoplasm"/>
    <property type="evidence" value="ECO:0007669"/>
    <property type="project" value="TreeGrafter"/>
</dbReference>
<evidence type="ECO:0000256" key="4">
    <source>
        <dbReference type="RuleBase" id="RU363090"/>
    </source>
</evidence>
<dbReference type="Gene3D" id="3.30.470.160">
    <property type="entry name" value="Inositol polyphosphate kinase"/>
    <property type="match status" value="1"/>
</dbReference>
<protein>
    <recommendedName>
        <fullName evidence="4">Kinase</fullName>
        <ecNumber evidence="4">2.7.-.-</ecNumber>
    </recommendedName>
</protein>
<feature type="compositionally biased region" description="Polar residues" evidence="5">
    <location>
        <begin position="329"/>
        <end position="349"/>
    </location>
</feature>
<accession>A0A1X2HZF2</accession>
<evidence type="ECO:0000256" key="2">
    <source>
        <dbReference type="ARBA" id="ARBA00022679"/>
    </source>
</evidence>
<feature type="region of interest" description="Disordered" evidence="5">
    <location>
        <begin position="120"/>
        <end position="140"/>
    </location>
</feature>
<reference evidence="6 7" key="1">
    <citation type="submission" date="2016-07" db="EMBL/GenBank/DDBJ databases">
        <title>Pervasive Adenine N6-methylation of Active Genes in Fungi.</title>
        <authorList>
            <consortium name="DOE Joint Genome Institute"/>
            <person name="Mondo S.J."/>
            <person name="Dannebaum R.O."/>
            <person name="Kuo R.C."/>
            <person name="Labutti K."/>
            <person name="Haridas S."/>
            <person name="Kuo A."/>
            <person name="Salamov A."/>
            <person name="Ahrendt S.R."/>
            <person name="Lipzen A."/>
            <person name="Sullivan W."/>
            <person name="Andreopoulos W.B."/>
            <person name="Clum A."/>
            <person name="Lindquist E."/>
            <person name="Daum C."/>
            <person name="Ramamoorthy G.K."/>
            <person name="Gryganskyi A."/>
            <person name="Culley D."/>
            <person name="Magnuson J.K."/>
            <person name="James T.Y."/>
            <person name="O'Malley M.A."/>
            <person name="Stajich J.E."/>
            <person name="Spatafora J.W."/>
            <person name="Visel A."/>
            <person name="Grigoriev I.V."/>
        </authorList>
    </citation>
    <scope>NUCLEOTIDE SEQUENCE [LARGE SCALE GENOMIC DNA]</scope>
    <source>
        <strain evidence="6 7">NRRL 1336</strain>
    </source>
</reference>
<name>A0A1X2HZF2_9FUNG</name>
<gene>
    <name evidence="6" type="ORF">BCR42DRAFT_427568</name>
</gene>
<evidence type="ECO:0000256" key="1">
    <source>
        <dbReference type="ARBA" id="ARBA00007374"/>
    </source>
</evidence>
<dbReference type="EMBL" id="MCGE01000041">
    <property type="protein sequence ID" value="ORZ06043.1"/>
    <property type="molecule type" value="Genomic_DNA"/>
</dbReference>
<dbReference type="AlphaFoldDB" id="A0A1X2HZF2"/>
<dbReference type="PANTHER" id="PTHR12400:SF21">
    <property type="entry name" value="KINASE"/>
    <property type="match status" value="1"/>
</dbReference>
<dbReference type="EC" id="2.7.-.-" evidence="4"/>
<feature type="compositionally biased region" description="Polar residues" evidence="5">
    <location>
        <begin position="238"/>
        <end position="269"/>
    </location>
</feature>
<dbReference type="InterPro" id="IPR038286">
    <property type="entry name" value="IPK_sf"/>
</dbReference>
<dbReference type="OrthoDB" id="2573163at2759"/>
<evidence type="ECO:0000313" key="6">
    <source>
        <dbReference type="EMBL" id="ORZ06043.1"/>
    </source>
</evidence>
<dbReference type="GO" id="GO:0000824">
    <property type="term" value="F:inositol-1,4,5,6-tetrakisphosphate 3-kinase activity"/>
    <property type="evidence" value="ECO:0007669"/>
    <property type="project" value="TreeGrafter"/>
</dbReference>
<feature type="non-terminal residue" evidence="6">
    <location>
        <position position="637"/>
    </location>
</feature>
<sequence>MPQLGDGNRHSTLESYNPPSSLLTTAFPLLPFQNQVGGHCSFFRFSKRAICKPMSQKEQEFYEYLERHHAPLLPFTSQYLGVVNVTYRSSKAEPLLPEVILEENQHLLASWKNYCSINNPSQQQQQQYPPRTQLRRHSSSFTLETRSDTFDLKRGNHMDDLETKQASSWSPLTFKEQVLREVFSPGALQERLQQVQHWQHGMKQRQLEDRIHVDRNSKNNSNNNNTGYGDSLCESRKSPSIQTSRSVSDFRNQQMEKQLTTFENDGNRNISDDKDQYDAGLTSNYNSEPEVTVHPRKPSLIDSTTSAPQTPRMREAKLHNSIIRPPPSATSSTNVPTPSTAPPHSQSDSGIRGAFSSIKHHQQQHDDSFSPTPGSTNWRSRQEPTNPWSVQMYQRDLEKVNVDDIQQFILIEDLTDDIKYPCVLDLKMGVRQHSVYSSTKKMISQTNKCKRSTSLQLGVRISGMQIYNVKEGQFLFEDKYMGRSLTPQTFRDSLVRYFDNGEGCHIIHLPTLIRKLALIHRIIKTMDAFRLYASSLLIIYDAADTNGMNTISTTRPKRRIDVRLIDFAKSITKEEWISQQHRFTYPPTKDEGNGGNTNDSTMTPISTAGPDQGYLLGVQTLIACFFWIYVNHGGNKD</sequence>
<feature type="compositionally biased region" description="Polar residues" evidence="5">
    <location>
        <begin position="369"/>
        <end position="387"/>
    </location>
</feature>
<dbReference type="InterPro" id="IPR005522">
    <property type="entry name" value="IPK"/>
</dbReference>
<proteinExistence type="inferred from homology"/>
<dbReference type="GO" id="GO:0005634">
    <property type="term" value="C:nucleus"/>
    <property type="evidence" value="ECO:0007669"/>
    <property type="project" value="TreeGrafter"/>
</dbReference>
<feature type="region of interest" description="Disordered" evidence="5">
    <location>
        <begin position="214"/>
        <end position="387"/>
    </location>
</feature>
<comment type="similarity">
    <text evidence="1 4">Belongs to the inositol phosphokinase (IPK) family.</text>
</comment>
<organism evidence="6 7">
    <name type="scientific">Absidia repens</name>
    <dbReference type="NCBI Taxonomy" id="90262"/>
    <lineage>
        <taxon>Eukaryota</taxon>
        <taxon>Fungi</taxon>
        <taxon>Fungi incertae sedis</taxon>
        <taxon>Mucoromycota</taxon>
        <taxon>Mucoromycotina</taxon>
        <taxon>Mucoromycetes</taxon>
        <taxon>Mucorales</taxon>
        <taxon>Cunninghamellaceae</taxon>
        <taxon>Absidia</taxon>
    </lineage>
</organism>
<evidence type="ECO:0000313" key="7">
    <source>
        <dbReference type="Proteomes" id="UP000193560"/>
    </source>
</evidence>
<dbReference type="SUPFAM" id="SSF56104">
    <property type="entry name" value="SAICAR synthase-like"/>
    <property type="match status" value="1"/>
</dbReference>
<dbReference type="GO" id="GO:0032958">
    <property type="term" value="P:inositol phosphate biosynthetic process"/>
    <property type="evidence" value="ECO:0007669"/>
    <property type="project" value="InterPro"/>
</dbReference>
<keyword evidence="3 4" id="KW-0418">Kinase</keyword>
<comment type="caution">
    <text evidence="6">The sequence shown here is derived from an EMBL/GenBank/DDBJ whole genome shotgun (WGS) entry which is preliminary data.</text>
</comment>
<keyword evidence="2 4" id="KW-0808">Transferase</keyword>
<dbReference type="Pfam" id="PF03770">
    <property type="entry name" value="IPK"/>
    <property type="match status" value="1"/>
</dbReference>
<dbReference type="PANTHER" id="PTHR12400">
    <property type="entry name" value="INOSITOL POLYPHOSPHATE KINASE"/>
    <property type="match status" value="1"/>
</dbReference>
<evidence type="ECO:0000256" key="5">
    <source>
        <dbReference type="SAM" id="MobiDB-lite"/>
    </source>
</evidence>
<dbReference type="Proteomes" id="UP000193560">
    <property type="component" value="Unassembled WGS sequence"/>
</dbReference>